<dbReference type="RefSeq" id="WP_208742353.1">
    <property type="nucleotide sequence ID" value="NZ_UFQC01000004.1"/>
</dbReference>
<evidence type="ECO:0000256" key="1">
    <source>
        <dbReference type="SAM" id="Coils"/>
    </source>
</evidence>
<sequence length="688" mass="76653">MPTEDLLTAQAEEQPDGAGLHLPPDDELAKKWAGRITKGRKHWEKLRKRITHNRKKVAGFCWDKDPAAQEFVDPRANLIFSTAQATLPNIYARNPDVSVTGTWRNKDVRLFCDTLQTVLSKQMRMAKLKSRMKMSVLAAMTEYFGIVKMTYQRDIEQDPLIMQRINDAQDNLVQLDNLIQQAEDPDSRGDAELRKRELEEQMRGLEAQSEVVRSEGLVLDRILPENLIIDPAVVEFEDYPHADWMTQAIPMPRGTAQGLYKVDLSKAKAYKPTDLQMGEARGGQILDGSGRLMSGMSQQSGDDEEVICILEIWDRTSQLVYTMADGCNFFCREPYPVEKVGQRWYPFFILPYAVLPGQFVAPCLVDLTEKLQNEYNDTRDKFAAHREANKPGWVADSGSVDAKSISRHTDAVLGEVTMLDAQGRPVQQVIMPKQSIPVNPADYDTGPIRVDWEQVTGLQDAARSTVVQPKTATEASIMQQSLSGRTAEFRDKLEDLLQEMDEYGAQILLQELTPAQVERYTGPHKTGLAPDPMNPGMQVQVILEPAYDWPQLSRDQIFDMVEINIVAGTTGAPDKAQAQEIWTKVFPLVQQLLLQMMQIAGTGGDYGPLEALLRETLNRFDDRIDVDMFLPKPAPVPAPTMPGNPAQPVAPQSGAQPDPSQDPMAAVQQGGQIPGAPAQAPVLPALTQ</sequence>
<feature type="compositionally biased region" description="Low complexity" evidence="2">
    <location>
        <begin position="665"/>
        <end position="682"/>
    </location>
</feature>
<protein>
    <recommendedName>
        <fullName evidence="5">Portal protein</fullName>
    </recommendedName>
</protein>
<accession>A0A446C917</accession>
<dbReference type="EMBL" id="UFQC01000004">
    <property type="protein sequence ID" value="SSW64326.1"/>
    <property type="molecule type" value="Genomic_DNA"/>
</dbReference>
<organism evidence="3 4">
    <name type="scientific">Achromobacter veterisilvae</name>
    <dbReference type="NCBI Taxonomy" id="2069367"/>
    <lineage>
        <taxon>Bacteria</taxon>
        <taxon>Pseudomonadati</taxon>
        <taxon>Pseudomonadota</taxon>
        <taxon>Betaproteobacteria</taxon>
        <taxon>Burkholderiales</taxon>
        <taxon>Alcaligenaceae</taxon>
        <taxon>Achromobacter</taxon>
    </lineage>
</organism>
<feature type="region of interest" description="Disordered" evidence="2">
    <location>
        <begin position="1"/>
        <end position="24"/>
    </location>
</feature>
<feature type="compositionally biased region" description="Pro residues" evidence="2">
    <location>
        <begin position="632"/>
        <end position="642"/>
    </location>
</feature>
<proteinExistence type="predicted"/>
<gene>
    <name evidence="3" type="ORF">AVE30378_01028</name>
</gene>
<feature type="coiled-coil region" evidence="1">
    <location>
        <begin position="188"/>
        <end position="215"/>
    </location>
</feature>
<dbReference type="AlphaFoldDB" id="A0A446C917"/>
<evidence type="ECO:0000313" key="4">
    <source>
        <dbReference type="Proteomes" id="UP000289465"/>
    </source>
</evidence>
<reference evidence="3 4" key="1">
    <citation type="submission" date="2018-07" db="EMBL/GenBank/DDBJ databases">
        <authorList>
            <person name="Peeters C."/>
        </authorList>
    </citation>
    <scope>NUCLEOTIDE SEQUENCE [LARGE SCALE GENOMIC DNA]</scope>
    <source>
        <strain evidence="3 4">LMG 30378</strain>
    </source>
</reference>
<evidence type="ECO:0000256" key="2">
    <source>
        <dbReference type="SAM" id="MobiDB-lite"/>
    </source>
</evidence>
<evidence type="ECO:0008006" key="5">
    <source>
        <dbReference type="Google" id="ProtNLM"/>
    </source>
</evidence>
<dbReference type="Proteomes" id="UP000289465">
    <property type="component" value="Unassembled WGS sequence"/>
</dbReference>
<keyword evidence="1" id="KW-0175">Coiled coil</keyword>
<name>A0A446C917_9BURK</name>
<evidence type="ECO:0000313" key="3">
    <source>
        <dbReference type="EMBL" id="SSW64326.1"/>
    </source>
</evidence>
<feature type="region of interest" description="Disordered" evidence="2">
    <location>
        <begin position="631"/>
        <end position="688"/>
    </location>
</feature>